<dbReference type="RefSeq" id="XP_007327397.1">
    <property type="nucleotide sequence ID" value="XM_007327335.1"/>
</dbReference>
<dbReference type="eggNOG" id="ENOG502R39A">
    <property type="taxonomic scope" value="Eukaryota"/>
</dbReference>
<dbReference type="InParanoid" id="K5XE71"/>
<gene>
    <name evidence="2" type="ORF">AGABI1DRAFT_111795</name>
</gene>
<feature type="compositionally biased region" description="Low complexity" evidence="1">
    <location>
        <begin position="28"/>
        <end position="42"/>
    </location>
</feature>
<dbReference type="HOGENOM" id="CLU_816283_0_0_1"/>
<feature type="region of interest" description="Disordered" evidence="1">
    <location>
        <begin position="239"/>
        <end position="283"/>
    </location>
</feature>
<evidence type="ECO:0000313" key="3">
    <source>
        <dbReference type="Proteomes" id="UP000008493"/>
    </source>
</evidence>
<keyword evidence="3" id="KW-1185">Reference proteome</keyword>
<dbReference type="Proteomes" id="UP000008493">
    <property type="component" value="Unassembled WGS sequence"/>
</dbReference>
<accession>K5XE71</accession>
<protein>
    <submittedName>
        <fullName evidence="2">Uncharacterized protein</fullName>
    </submittedName>
</protein>
<organism evidence="2 3">
    <name type="scientific">Agaricus bisporus var. burnettii (strain JB137-S8 / ATCC MYA-4627 / FGSC 10392)</name>
    <name type="common">White button mushroom</name>
    <dbReference type="NCBI Taxonomy" id="597362"/>
    <lineage>
        <taxon>Eukaryota</taxon>
        <taxon>Fungi</taxon>
        <taxon>Dikarya</taxon>
        <taxon>Basidiomycota</taxon>
        <taxon>Agaricomycotina</taxon>
        <taxon>Agaricomycetes</taxon>
        <taxon>Agaricomycetidae</taxon>
        <taxon>Agaricales</taxon>
        <taxon>Agaricineae</taxon>
        <taxon>Agaricaceae</taxon>
        <taxon>Agaricus</taxon>
    </lineage>
</organism>
<evidence type="ECO:0000313" key="2">
    <source>
        <dbReference type="EMBL" id="EKM81487.1"/>
    </source>
</evidence>
<dbReference type="GeneID" id="18823412"/>
<dbReference type="OMA" id="GRENDMQ"/>
<feature type="compositionally biased region" description="Polar residues" evidence="1">
    <location>
        <begin position="244"/>
        <end position="258"/>
    </location>
</feature>
<sequence>MTTAYSAFFSSGLLASSNVYPKIGHTLPSPELLSTSPSTSPPNDSDIEDADISMGFEENVRAVTPTPSCASGRSRSGSGTSTIQQDQMPRLRKRRSSINIGTSPMNVIKSPQRNAENALQFQRSIGRSRTGSLSFLGLGSTSPSGSASDSPNVASQTSRLIIRMRSGSVGGAAIHNMFRSRRSAARRLACAPAMPPPTAPLPALPAEPVKQAKSGSLFQNTSIFSNPKAVFSQVIGSRQPLAKRTSTGPEPAVNTSTPRGRDRAYSCTKGVAVDTPIDEMKEN</sequence>
<name>K5XE71_AGABU</name>
<feature type="compositionally biased region" description="Low complexity" evidence="1">
    <location>
        <begin position="71"/>
        <end position="82"/>
    </location>
</feature>
<dbReference type="EMBL" id="JH971387">
    <property type="protein sequence ID" value="EKM81487.1"/>
    <property type="molecule type" value="Genomic_DNA"/>
</dbReference>
<dbReference type="AlphaFoldDB" id="K5XE71"/>
<feature type="region of interest" description="Disordered" evidence="1">
    <location>
        <begin position="28"/>
        <end position="49"/>
    </location>
</feature>
<evidence type="ECO:0000256" key="1">
    <source>
        <dbReference type="SAM" id="MobiDB-lite"/>
    </source>
</evidence>
<feature type="compositionally biased region" description="Low complexity" evidence="1">
    <location>
        <begin position="132"/>
        <end position="151"/>
    </location>
</feature>
<feature type="compositionally biased region" description="Polar residues" evidence="1">
    <location>
        <begin position="97"/>
        <end position="113"/>
    </location>
</feature>
<feature type="region of interest" description="Disordered" evidence="1">
    <location>
        <begin position="132"/>
        <end position="156"/>
    </location>
</feature>
<proteinExistence type="predicted"/>
<reference evidence="3" key="1">
    <citation type="journal article" date="2012" name="Proc. Natl. Acad. Sci. U.S.A.">
        <title>Genome sequence of the button mushroom Agaricus bisporus reveals mechanisms governing adaptation to a humic-rich ecological niche.</title>
        <authorList>
            <person name="Morin E."/>
            <person name="Kohler A."/>
            <person name="Baker A.R."/>
            <person name="Foulongne-Oriol M."/>
            <person name="Lombard V."/>
            <person name="Nagy L.G."/>
            <person name="Ohm R.A."/>
            <person name="Patyshakuliyeva A."/>
            <person name="Brun A."/>
            <person name="Aerts A.L."/>
            <person name="Bailey A.M."/>
            <person name="Billette C."/>
            <person name="Coutinho P.M."/>
            <person name="Deakin G."/>
            <person name="Doddapaneni H."/>
            <person name="Floudas D."/>
            <person name="Grimwood J."/>
            <person name="Hilden K."/>
            <person name="Kuees U."/>
            <person name="LaButti K.M."/>
            <person name="Lapidus A."/>
            <person name="Lindquist E.A."/>
            <person name="Lucas S.M."/>
            <person name="Murat C."/>
            <person name="Riley R.W."/>
            <person name="Salamov A.A."/>
            <person name="Schmutz J."/>
            <person name="Subramanian V."/>
            <person name="Woesten H.A.B."/>
            <person name="Xu J."/>
            <person name="Eastwood D.C."/>
            <person name="Foster G.D."/>
            <person name="Sonnenberg A.S."/>
            <person name="Cullen D."/>
            <person name="de Vries R.P."/>
            <person name="Lundell T."/>
            <person name="Hibbett D.S."/>
            <person name="Henrissat B."/>
            <person name="Burton K.S."/>
            <person name="Kerrigan R.W."/>
            <person name="Challen M.P."/>
            <person name="Grigoriev I.V."/>
            <person name="Martin F."/>
        </authorList>
    </citation>
    <scope>NUCLEOTIDE SEQUENCE [LARGE SCALE GENOMIC DNA]</scope>
    <source>
        <strain evidence="3">JB137-S8 / ATCC MYA-4627 / FGSC 10392</strain>
    </source>
</reference>
<dbReference type="KEGG" id="abp:AGABI1DRAFT111795"/>
<feature type="region of interest" description="Disordered" evidence="1">
    <location>
        <begin position="62"/>
        <end position="113"/>
    </location>
</feature>
<dbReference type="OrthoDB" id="3062963at2759"/>